<gene>
    <name evidence="2" type="ORF">BO80DRAFT_464827</name>
</gene>
<evidence type="ECO:0000256" key="1">
    <source>
        <dbReference type="SAM" id="MobiDB-lite"/>
    </source>
</evidence>
<feature type="compositionally biased region" description="Polar residues" evidence="1">
    <location>
        <begin position="461"/>
        <end position="475"/>
    </location>
</feature>
<feature type="compositionally biased region" description="Polar residues" evidence="1">
    <location>
        <begin position="350"/>
        <end position="361"/>
    </location>
</feature>
<organism evidence="2 3">
    <name type="scientific">Aspergillus ibericus CBS 121593</name>
    <dbReference type="NCBI Taxonomy" id="1448316"/>
    <lineage>
        <taxon>Eukaryota</taxon>
        <taxon>Fungi</taxon>
        <taxon>Dikarya</taxon>
        <taxon>Ascomycota</taxon>
        <taxon>Pezizomycotina</taxon>
        <taxon>Eurotiomycetes</taxon>
        <taxon>Eurotiomycetidae</taxon>
        <taxon>Eurotiales</taxon>
        <taxon>Aspergillaceae</taxon>
        <taxon>Aspergillus</taxon>
        <taxon>Aspergillus subgen. Circumdati</taxon>
    </lineage>
</organism>
<feature type="region of interest" description="Disordered" evidence="1">
    <location>
        <begin position="285"/>
        <end position="309"/>
    </location>
</feature>
<name>A0A395GZY9_9EURO</name>
<dbReference type="GeneID" id="37227547"/>
<evidence type="ECO:0000313" key="2">
    <source>
        <dbReference type="EMBL" id="RAL01171.1"/>
    </source>
</evidence>
<dbReference type="Proteomes" id="UP000249402">
    <property type="component" value="Unassembled WGS sequence"/>
</dbReference>
<keyword evidence="3" id="KW-1185">Reference proteome</keyword>
<protein>
    <recommendedName>
        <fullName evidence="4">C3H1-type domain-containing protein</fullName>
    </recommendedName>
</protein>
<feature type="region of interest" description="Disordered" evidence="1">
    <location>
        <begin position="136"/>
        <end position="157"/>
    </location>
</feature>
<proteinExistence type="predicted"/>
<feature type="region of interest" description="Disordered" evidence="1">
    <location>
        <begin position="442"/>
        <end position="530"/>
    </location>
</feature>
<evidence type="ECO:0008006" key="4">
    <source>
        <dbReference type="Google" id="ProtNLM"/>
    </source>
</evidence>
<feature type="region of interest" description="Disordered" evidence="1">
    <location>
        <begin position="350"/>
        <end position="415"/>
    </location>
</feature>
<sequence length="530" mass="56493">MSSPLRPQYFCTRPNGAVTALVAVDELPSKISIRGVPRNLQPDQTRGMTSLGTVAARLPQTYVVESAAALSGPSPRAPFSNPAAHHAQGPDQQAALGRLLADDSAPEDLRLAVTTIQHYGLLHHLLAPESSASNWMVPSGGGGSGGASHGASRQGTHSNTKKLYCSYWLRHGECDYQQQGKSASCLFKHHMPLDLPTLEKLGLRDIPRWYREKFNTPSLLPNAHGHSRPHPALAALPPAEGNAVPAIEYSSQPEMNGVLDAASLEMEVKRNPGGKSAIQQSLLALPGPSEPAYDSSKASGSQKHGARQASELRRLDLLSFDPLPEFLEYSSVGSAPGNLCVSSYSRSQETASFSNPTTNPLHGTFSGRHSLLPSPGAESPDYLMAASSFQGSQSQSRSRRAQKPRRLYQNRPNAVLEGSRTDAFGGIYRGYGTAPPSIMSPISDVAPGSHLGNALNGPVRGNTSEPPTRESSPITLSGPISAGSSPDDPHARTQPNEPRTSFGAIGAKRAHRQKSIGSSEDELFMPNQRR</sequence>
<dbReference type="OrthoDB" id="5355510at2759"/>
<feature type="region of interest" description="Disordered" evidence="1">
    <location>
        <begin position="69"/>
        <end position="91"/>
    </location>
</feature>
<evidence type="ECO:0000313" key="3">
    <source>
        <dbReference type="Proteomes" id="UP000249402"/>
    </source>
</evidence>
<feature type="compositionally biased region" description="Basic residues" evidence="1">
    <location>
        <begin position="397"/>
        <end position="408"/>
    </location>
</feature>
<reference evidence="2 3" key="1">
    <citation type="submission" date="2018-02" db="EMBL/GenBank/DDBJ databases">
        <title>The genomes of Aspergillus section Nigri reveals drivers in fungal speciation.</title>
        <authorList>
            <consortium name="DOE Joint Genome Institute"/>
            <person name="Vesth T.C."/>
            <person name="Nybo J."/>
            <person name="Theobald S."/>
            <person name="Brandl J."/>
            <person name="Frisvad J.C."/>
            <person name="Nielsen K.F."/>
            <person name="Lyhne E.K."/>
            <person name="Kogle M.E."/>
            <person name="Kuo A."/>
            <person name="Riley R."/>
            <person name="Clum A."/>
            <person name="Nolan M."/>
            <person name="Lipzen A."/>
            <person name="Salamov A."/>
            <person name="Henrissat B."/>
            <person name="Wiebenga A."/>
            <person name="De vries R.P."/>
            <person name="Grigoriev I.V."/>
            <person name="Mortensen U.H."/>
            <person name="Andersen M.R."/>
            <person name="Baker S.E."/>
        </authorList>
    </citation>
    <scope>NUCLEOTIDE SEQUENCE [LARGE SCALE GENOMIC DNA]</scope>
    <source>
        <strain evidence="2 3">CBS 121593</strain>
    </source>
</reference>
<dbReference type="EMBL" id="KZ824437">
    <property type="protein sequence ID" value="RAL01171.1"/>
    <property type="molecule type" value="Genomic_DNA"/>
</dbReference>
<feature type="compositionally biased region" description="Gly residues" evidence="1">
    <location>
        <begin position="139"/>
        <end position="148"/>
    </location>
</feature>
<dbReference type="VEuPathDB" id="FungiDB:BO80DRAFT_464827"/>
<dbReference type="AlphaFoldDB" id="A0A395GZY9"/>
<feature type="compositionally biased region" description="Low complexity" evidence="1">
    <location>
        <begin position="385"/>
        <end position="396"/>
    </location>
</feature>
<accession>A0A395GZY9</accession>
<dbReference type="STRING" id="1448316.A0A395GZY9"/>
<dbReference type="RefSeq" id="XP_025575498.1">
    <property type="nucleotide sequence ID" value="XM_025722682.1"/>
</dbReference>